<keyword evidence="3" id="KW-0325">Glycoprotein</keyword>
<feature type="transmembrane region" description="Helical" evidence="9">
    <location>
        <begin position="94"/>
        <end position="117"/>
    </location>
</feature>
<comment type="catalytic activity">
    <reaction evidence="6">
        <text>Successive hydrolysis of beta-D-glucose units from the non-reducing ends of (1-&gt;3)-beta-D-glucans, releasing alpha-glucose.</text>
        <dbReference type="EC" id="3.2.1.58"/>
    </reaction>
</comment>
<feature type="compositionally biased region" description="Polar residues" evidence="8">
    <location>
        <begin position="58"/>
        <end position="69"/>
    </location>
</feature>
<name>A0AAD6TUJ5_9AGAR</name>
<sequence length="748" mass="78199">MQRDDAFAPPTSPYSDREFAQPQPAYAYSPSPRGSYHDDPDAAGANYPPPSPSPISPNHSATLLPTTGSPLADRSYGTGHGVPTKRGAAKRKRLLGFGALALVLVAAAVVLPLYFLVIKKKGGSAAAAESGSPSGNINGSGAGSGTGTGTGTKLLGAITGGDGSTVTTASGGSFVYKNPYGGYWLTDPENPFASGARPNSWTPALNESWKWGVDRVHGVNLGGWFVLEPFISPALFQAYPTATDEWSLSEFMRADGTLAAKLEEHYDTFITEEDIAEIAGAGLNWVRLSIPFWAISTWSDIGSNSPSGTPIGEPYLEGVCWKYIVRLLGWARKYGIRVNIDLHAVPGSQNGYNHSGKLGQINFLNGIMGIANAQRTLDYIRIITQFISQPEYQDVVQMFGVINEARLAVIGRPQLTAFYLEVHKIIRGITGMGEGKGPYISIHDGFDGLSKWAGFLPGSDRVILDTHPYFAFSGAPNDAPIATGEDDARAGGPWPKQACDAWGSSINESRSDFGVTVAGEFSNGYNDCGLFLTGVGGSQSFGGDCKFWEDSSRWDASTKAGVRAFALASMDAMRDWFFWTWKIGAAADGVVRSPLWSYKLGLAGGWMPTDPRVSIGKCAAIGVRGRSFEGPFSAWQTGGAGAGTIAAAATAEFGQWPPATISHVDAADRTAVPTYTATGAVPTLTYLTPATSGGGAGGAGPTVTASIGSGWANAGDSKGGVTAVAGCAYPNAYNALSLPAPAAACTGV</sequence>
<keyword evidence="5" id="KW-0961">Cell wall biogenesis/degradation</keyword>
<keyword evidence="9" id="KW-1133">Transmembrane helix</keyword>
<dbReference type="PANTHER" id="PTHR31297">
    <property type="entry name" value="GLUCAN ENDO-1,6-BETA-GLUCOSIDASE B"/>
    <property type="match status" value="1"/>
</dbReference>
<dbReference type="GO" id="GO:0005576">
    <property type="term" value="C:extracellular region"/>
    <property type="evidence" value="ECO:0007669"/>
    <property type="project" value="TreeGrafter"/>
</dbReference>
<evidence type="ECO:0000256" key="7">
    <source>
        <dbReference type="ARBA" id="ARBA00038929"/>
    </source>
</evidence>
<reference evidence="10" key="1">
    <citation type="submission" date="2023-03" db="EMBL/GenBank/DDBJ databases">
        <title>Massive genome expansion in bonnet fungi (Mycena s.s.) driven by repeated elements and novel gene families across ecological guilds.</title>
        <authorList>
            <consortium name="Lawrence Berkeley National Laboratory"/>
            <person name="Harder C.B."/>
            <person name="Miyauchi S."/>
            <person name="Viragh M."/>
            <person name="Kuo A."/>
            <person name="Thoen E."/>
            <person name="Andreopoulos B."/>
            <person name="Lu D."/>
            <person name="Skrede I."/>
            <person name="Drula E."/>
            <person name="Henrissat B."/>
            <person name="Morin E."/>
            <person name="Kohler A."/>
            <person name="Barry K."/>
            <person name="LaButti K."/>
            <person name="Morin E."/>
            <person name="Salamov A."/>
            <person name="Lipzen A."/>
            <person name="Mereny Z."/>
            <person name="Hegedus B."/>
            <person name="Baldrian P."/>
            <person name="Stursova M."/>
            <person name="Weitz H."/>
            <person name="Taylor A."/>
            <person name="Grigoriev I.V."/>
            <person name="Nagy L.G."/>
            <person name="Martin F."/>
            <person name="Kauserud H."/>
        </authorList>
    </citation>
    <scope>NUCLEOTIDE SEQUENCE</scope>
    <source>
        <strain evidence="10">CBHHK173m</strain>
    </source>
</reference>
<keyword evidence="11" id="KW-1185">Reference proteome</keyword>
<evidence type="ECO:0000313" key="10">
    <source>
        <dbReference type="EMBL" id="KAJ7075507.1"/>
    </source>
</evidence>
<dbReference type="AlphaFoldDB" id="A0AAD6TUJ5"/>
<evidence type="ECO:0000256" key="6">
    <source>
        <dbReference type="ARBA" id="ARBA00036824"/>
    </source>
</evidence>
<evidence type="ECO:0000256" key="3">
    <source>
        <dbReference type="ARBA" id="ARBA00023180"/>
    </source>
</evidence>
<dbReference type="Gene3D" id="3.20.20.80">
    <property type="entry name" value="Glycosidases"/>
    <property type="match status" value="1"/>
</dbReference>
<dbReference type="InterPro" id="IPR017853">
    <property type="entry name" value="GH"/>
</dbReference>
<dbReference type="InterPro" id="IPR050386">
    <property type="entry name" value="Glycosyl_hydrolase_5"/>
</dbReference>
<evidence type="ECO:0000256" key="2">
    <source>
        <dbReference type="ARBA" id="ARBA00022801"/>
    </source>
</evidence>
<feature type="region of interest" description="Disordered" evidence="8">
    <location>
        <begin position="1"/>
        <end position="88"/>
    </location>
</feature>
<gene>
    <name evidence="10" type="ORF">B0H15DRAFT_866721</name>
</gene>
<dbReference type="GO" id="GO:0009986">
    <property type="term" value="C:cell surface"/>
    <property type="evidence" value="ECO:0007669"/>
    <property type="project" value="TreeGrafter"/>
</dbReference>
<organism evidence="10 11">
    <name type="scientific">Mycena belliarum</name>
    <dbReference type="NCBI Taxonomy" id="1033014"/>
    <lineage>
        <taxon>Eukaryota</taxon>
        <taxon>Fungi</taxon>
        <taxon>Dikarya</taxon>
        <taxon>Basidiomycota</taxon>
        <taxon>Agaricomycotina</taxon>
        <taxon>Agaricomycetes</taxon>
        <taxon>Agaricomycetidae</taxon>
        <taxon>Agaricales</taxon>
        <taxon>Marasmiineae</taxon>
        <taxon>Mycenaceae</taxon>
        <taxon>Mycena</taxon>
    </lineage>
</organism>
<keyword evidence="2 10" id="KW-0378">Hydrolase</keyword>
<evidence type="ECO:0000256" key="9">
    <source>
        <dbReference type="SAM" id="Phobius"/>
    </source>
</evidence>
<evidence type="ECO:0000256" key="5">
    <source>
        <dbReference type="ARBA" id="ARBA00023316"/>
    </source>
</evidence>
<dbReference type="GO" id="GO:0009251">
    <property type="term" value="P:glucan catabolic process"/>
    <property type="evidence" value="ECO:0007669"/>
    <property type="project" value="TreeGrafter"/>
</dbReference>
<keyword evidence="9" id="KW-0812">Transmembrane</keyword>
<evidence type="ECO:0000256" key="4">
    <source>
        <dbReference type="ARBA" id="ARBA00023295"/>
    </source>
</evidence>
<dbReference type="GO" id="GO:0004338">
    <property type="term" value="F:glucan exo-1,3-beta-glucosidase activity"/>
    <property type="evidence" value="ECO:0007669"/>
    <property type="project" value="UniProtKB-EC"/>
</dbReference>
<evidence type="ECO:0000313" key="11">
    <source>
        <dbReference type="Proteomes" id="UP001222325"/>
    </source>
</evidence>
<dbReference type="GO" id="GO:0071555">
    <property type="term" value="P:cell wall organization"/>
    <property type="evidence" value="ECO:0007669"/>
    <property type="project" value="UniProtKB-KW"/>
</dbReference>
<keyword evidence="9" id="KW-0472">Membrane</keyword>
<dbReference type="PANTHER" id="PTHR31297:SF34">
    <property type="entry name" value="GLUCAN 1,3-BETA-GLUCOSIDASE 2"/>
    <property type="match status" value="1"/>
</dbReference>
<dbReference type="SUPFAM" id="SSF51445">
    <property type="entry name" value="(Trans)glycosidases"/>
    <property type="match status" value="1"/>
</dbReference>
<comment type="caution">
    <text evidence="10">The sequence shown here is derived from an EMBL/GenBank/DDBJ whole genome shotgun (WGS) entry which is preliminary data.</text>
</comment>
<proteinExistence type="inferred from homology"/>
<protein>
    <recommendedName>
        <fullName evidence="7">glucan 1,3-beta-glucosidase</fullName>
        <ecNumber evidence="7">3.2.1.58</ecNumber>
    </recommendedName>
</protein>
<dbReference type="EC" id="3.2.1.58" evidence="7"/>
<evidence type="ECO:0000256" key="8">
    <source>
        <dbReference type="SAM" id="MobiDB-lite"/>
    </source>
</evidence>
<comment type="similarity">
    <text evidence="1">Belongs to the glycosyl hydrolase 5 (cellulase A) family.</text>
</comment>
<dbReference type="EMBL" id="JARJCN010000094">
    <property type="protein sequence ID" value="KAJ7075507.1"/>
    <property type="molecule type" value="Genomic_DNA"/>
</dbReference>
<dbReference type="Proteomes" id="UP001222325">
    <property type="component" value="Unassembled WGS sequence"/>
</dbReference>
<evidence type="ECO:0000256" key="1">
    <source>
        <dbReference type="ARBA" id="ARBA00005641"/>
    </source>
</evidence>
<keyword evidence="4" id="KW-0326">Glycosidase</keyword>
<accession>A0AAD6TUJ5</accession>